<gene>
    <name evidence="2" type="ORF">CH367_08260</name>
</gene>
<name>A0ABX4NS90_9LEPT</name>
<sequence length="158" mass="17431">MGTLLLVAGIATTCVTTPPPKGSAKQIYADCMETFGDKEKCEKLVLKQLLGSGTAQSGDSSQNNGTENAQNSEPTLDPEIEKNLRLRSEIKDTLQGQNRIFVKEFLGNPDVVQYRTNSIEAFIYNRPISRFKPGARPDQEIRVLLRNGTVVRVEHVAP</sequence>
<reference evidence="2 3" key="1">
    <citation type="submission" date="2017-07" db="EMBL/GenBank/DDBJ databases">
        <title>Leptospira spp. isolated from tropical soils.</title>
        <authorList>
            <person name="Thibeaux R."/>
            <person name="Iraola G."/>
            <person name="Ferres I."/>
            <person name="Bierque E."/>
            <person name="Girault D."/>
            <person name="Soupe-Gilbert M.-E."/>
            <person name="Picardeau M."/>
            <person name="Goarant C."/>
        </authorList>
    </citation>
    <scope>NUCLEOTIDE SEQUENCE [LARGE SCALE GENOMIC DNA]</scope>
    <source>
        <strain evidence="2 3">FH4-C-A1</strain>
    </source>
</reference>
<dbReference type="Proteomes" id="UP000231879">
    <property type="component" value="Unassembled WGS sequence"/>
</dbReference>
<evidence type="ECO:0008006" key="4">
    <source>
        <dbReference type="Google" id="ProtNLM"/>
    </source>
</evidence>
<proteinExistence type="predicted"/>
<keyword evidence="3" id="KW-1185">Reference proteome</keyword>
<accession>A0ABX4NS90</accession>
<feature type="compositionally biased region" description="Polar residues" evidence="1">
    <location>
        <begin position="53"/>
        <end position="74"/>
    </location>
</feature>
<evidence type="ECO:0000313" key="2">
    <source>
        <dbReference type="EMBL" id="PJZ58467.1"/>
    </source>
</evidence>
<organism evidence="2 3">
    <name type="scientific">Leptospira barantonii</name>
    <dbReference type="NCBI Taxonomy" id="2023184"/>
    <lineage>
        <taxon>Bacteria</taxon>
        <taxon>Pseudomonadati</taxon>
        <taxon>Spirochaetota</taxon>
        <taxon>Spirochaetia</taxon>
        <taxon>Leptospirales</taxon>
        <taxon>Leptospiraceae</taxon>
        <taxon>Leptospira</taxon>
    </lineage>
</organism>
<evidence type="ECO:0000313" key="3">
    <source>
        <dbReference type="Proteomes" id="UP000231879"/>
    </source>
</evidence>
<dbReference type="EMBL" id="NPDS01000002">
    <property type="protein sequence ID" value="PJZ58467.1"/>
    <property type="molecule type" value="Genomic_DNA"/>
</dbReference>
<protein>
    <recommendedName>
        <fullName evidence="4">Lipoprotein</fullName>
    </recommendedName>
</protein>
<evidence type="ECO:0000256" key="1">
    <source>
        <dbReference type="SAM" id="MobiDB-lite"/>
    </source>
</evidence>
<feature type="region of interest" description="Disordered" evidence="1">
    <location>
        <begin position="53"/>
        <end position="78"/>
    </location>
</feature>
<comment type="caution">
    <text evidence="2">The sequence shown here is derived from an EMBL/GenBank/DDBJ whole genome shotgun (WGS) entry which is preliminary data.</text>
</comment>